<evidence type="ECO:0000259" key="8">
    <source>
        <dbReference type="Pfam" id="PF05504"/>
    </source>
</evidence>
<accession>A0A6C0G1W5</accession>
<evidence type="ECO:0000256" key="6">
    <source>
        <dbReference type="ARBA" id="ARBA00023139"/>
    </source>
</evidence>
<dbReference type="KEGG" id="plyc:GXP70_24380"/>
<dbReference type="Gene3D" id="6.20.190.10">
    <property type="entry name" value="Nutrient germinant receptor protein C, domain 1"/>
    <property type="match status" value="1"/>
</dbReference>
<dbReference type="Proteomes" id="UP000476064">
    <property type="component" value="Chromosome"/>
</dbReference>
<comment type="similarity">
    <text evidence="2">Belongs to the GerABKC lipoprotein family.</text>
</comment>
<keyword evidence="6" id="KW-0564">Palmitate</keyword>
<evidence type="ECO:0000256" key="5">
    <source>
        <dbReference type="ARBA" id="ARBA00023136"/>
    </source>
</evidence>
<dbReference type="Gene3D" id="3.30.300.210">
    <property type="entry name" value="Nutrient germinant receptor protein C, domain 3"/>
    <property type="match status" value="1"/>
</dbReference>
<evidence type="ECO:0000256" key="7">
    <source>
        <dbReference type="ARBA" id="ARBA00023288"/>
    </source>
</evidence>
<dbReference type="NCBIfam" id="TIGR02887">
    <property type="entry name" value="spore_ger_x_C"/>
    <property type="match status" value="1"/>
</dbReference>
<dbReference type="Pfam" id="PF25198">
    <property type="entry name" value="Spore_GerAC_N"/>
    <property type="match status" value="1"/>
</dbReference>
<evidence type="ECO:0000256" key="3">
    <source>
        <dbReference type="ARBA" id="ARBA00022544"/>
    </source>
</evidence>
<dbReference type="GO" id="GO:0009847">
    <property type="term" value="P:spore germination"/>
    <property type="evidence" value="ECO:0007669"/>
    <property type="project" value="InterPro"/>
</dbReference>
<organism evidence="10 11">
    <name type="scientific">Paenibacillus lycopersici</name>
    <dbReference type="NCBI Taxonomy" id="2704462"/>
    <lineage>
        <taxon>Bacteria</taxon>
        <taxon>Bacillati</taxon>
        <taxon>Bacillota</taxon>
        <taxon>Bacilli</taxon>
        <taxon>Bacillales</taxon>
        <taxon>Paenibacillaceae</taxon>
        <taxon>Paenibacillus</taxon>
    </lineage>
</organism>
<dbReference type="InterPro" id="IPR008844">
    <property type="entry name" value="Spore_GerAC-like"/>
</dbReference>
<keyword evidence="3" id="KW-0309">Germination</keyword>
<dbReference type="PANTHER" id="PTHR35789:SF1">
    <property type="entry name" value="SPORE GERMINATION PROTEIN B3"/>
    <property type="match status" value="1"/>
</dbReference>
<evidence type="ECO:0000256" key="1">
    <source>
        <dbReference type="ARBA" id="ARBA00004635"/>
    </source>
</evidence>
<keyword evidence="11" id="KW-1185">Reference proteome</keyword>
<evidence type="ECO:0000313" key="10">
    <source>
        <dbReference type="EMBL" id="QHT62807.1"/>
    </source>
</evidence>
<dbReference type="AlphaFoldDB" id="A0A6C0G1W5"/>
<gene>
    <name evidence="10" type="ORF">GXP70_24380</name>
</gene>
<feature type="domain" description="Spore germination protein N-terminal" evidence="9">
    <location>
        <begin position="27"/>
        <end position="204"/>
    </location>
</feature>
<evidence type="ECO:0000256" key="4">
    <source>
        <dbReference type="ARBA" id="ARBA00022729"/>
    </source>
</evidence>
<dbReference type="InterPro" id="IPR038501">
    <property type="entry name" value="Spore_GerAC_C_sf"/>
</dbReference>
<evidence type="ECO:0000259" key="9">
    <source>
        <dbReference type="Pfam" id="PF25198"/>
    </source>
</evidence>
<protein>
    <submittedName>
        <fullName evidence="10">Ger(X)C family spore germination protein</fullName>
    </submittedName>
</protein>
<keyword evidence="7" id="KW-0449">Lipoprotein</keyword>
<dbReference type="PANTHER" id="PTHR35789">
    <property type="entry name" value="SPORE GERMINATION PROTEIN B3"/>
    <property type="match status" value="1"/>
</dbReference>
<dbReference type="Pfam" id="PF05504">
    <property type="entry name" value="Spore_GerAC"/>
    <property type="match status" value="1"/>
</dbReference>
<dbReference type="GO" id="GO:0016020">
    <property type="term" value="C:membrane"/>
    <property type="evidence" value="ECO:0007669"/>
    <property type="project" value="UniProtKB-SubCell"/>
</dbReference>
<evidence type="ECO:0000313" key="11">
    <source>
        <dbReference type="Proteomes" id="UP000476064"/>
    </source>
</evidence>
<keyword evidence="5" id="KW-0472">Membrane</keyword>
<dbReference type="EMBL" id="CP048209">
    <property type="protein sequence ID" value="QHT62807.1"/>
    <property type="molecule type" value="Genomic_DNA"/>
</dbReference>
<feature type="domain" description="Spore germination GerAC-like C-terminal" evidence="8">
    <location>
        <begin position="222"/>
        <end position="388"/>
    </location>
</feature>
<comment type="subcellular location">
    <subcellularLocation>
        <location evidence="1">Membrane</location>
        <topology evidence="1">Lipid-anchor</topology>
    </subcellularLocation>
</comment>
<dbReference type="InterPro" id="IPR046953">
    <property type="entry name" value="Spore_GerAC-like_C"/>
</dbReference>
<dbReference type="PROSITE" id="PS51257">
    <property type="entry name" value="PROKAR_LIPOPROTEIN"/>
    <property type="match status" value="1"/>
</dbReference>
<name>A0A6C0G1W5_9BACL</name>
<proteinExistence type="inferred from homology"/>
<evidence type="ECO:0000256" key="2">
    <source>
        <dbReference type="ARBA" id="ARBA00007886"/>
    </source>
</evidence>
<keyword evidence="4" id="KW-0732">Signal</keyword>
<reference evidence="10 11" key="1">
    <citation type="submission" date="2020-01" db="EMBL/GenBank/DDBJ databases">
        <title>Paenibacillus sp. nov., isolated from tomato rhizosphere.</title>
        <authorList>
            <person name="Weon H.-Y."/>
            <person name="Lee S.A."/>
        </authorList>
    </citation>
    <scope>NUCLEOTIDE SEQUENCE [LARGE SCALE GENOMIC DNA]</scope>
    <source>
        <strain evidence="10 11">12200R-189</strain>
    </source>
</reference>
<sequence>MSLRKIGRFGAFACALACASLLQGCWDRTEVNDLGLITGAAIDRQDENHIRLAVQIFVPRASGGGGGGMEMGSKGGVGTSSTFVHSAVGENIADALSHLQERMPRRLFWGHAEVILFGEAEARHGIRDDIDYLMRAPQPRERAYIYVCSGQARQVLEMQATLERDSSEALREIAKSGESMSVTMTQLAKMLADESGAAALPWLKRNAPRTKTNPDGSANYSNGTAVFKDDRMVGVVDEATTRGILWLRNEIKNGVITVRPEGGQGSVSAKVLRGKTTLKPRIAGGKWSMTVRIKTDTDALQNASSVNLMTSQAAVRSVEKALEQDLTARVDMALQKVQKNLKADVFDFAGAFHRAYPKAWHRYGSRWDENFPEVEVKVIPQVRMLRPGLSNAQNREKNGKDEDAG</sequence>
<dbReference type="InterPro" id="IPR057336">
    <property type="entry name" value="GerAC_N"/>
</dbReference>
<dbReference type="RefSeq" id="WP_162359238.1">
    <property type="nucleotide sequence ID" value="NZ_CP048209.1"/>
</dbReference>